<gene>
    <name evidence="2" type="ORF">DXX99_11210</name>
</gene>
<comment type="similarity">
    <text evidence="1">Belongs to the UPF0236 family.</text>
</comment>
<evidence type="ECO:0000256" key="1">
    <source>
        <dbReference type="ARBA" id="ARBA00006539"/>
    </source>
</evidence>
<dbReference type="EMBL" id="QSLN01000090">
    <property type="protein sequence ID" value="RDV79688.1"/>
    <property type="molecule type" value="Genomic_DNA"/>
</dbReference>
<protein>
    <submittedName>
        <fullName evidence="2">ISLre2 family transposase</fullName>
    </submittedName>
</protein>
<feature type="non-terminal residue" evidence="2">
    <location>
        <position position="84"/>
    </location>
</feature>
<dbReference type="AlphaFoldDB" id="A0A3D8P2T1"/>
<reference evidence="2 3" key="1">
    <citation type="submission" date="2018-08" db="EMBL/GenBank/DDBJ databases">
        <title>Form III RuBisCO-mediated autotrophy in Thermodesulfobium bacteria.</title>
        <authorList>
            <person name="Toshchakov S.V."/>
            <person name="Kublanov I.V."/>
            <person name="Frolov E."/>
            <person name="Bonch-Osmolovskaya E.A."/>
            <person name="Tourova T.P."/>
            <person name="Chernych N.A."/>
            <person name="Lebedinsky A.V."/>
        </authorList>
    </citation>
    <scope>NUCLEOTIDE SEQUENCE [LARGE SCALE GENOMIC DNA]</scope>
    <source>
        <strain evidence="2 3">SR</strain>
    </source>
</reference>
<proteinExistence type="inferred from homology"/>
<dbReference type="Pfam" id="PF06782">
    <property type="entry name" value="UPF0236"/>
    <property type="match status" value="1"/>
</dbReference>
<evidence type="ECO:0000313" key="3">
    <source>
        <dbReference type="Proteomes" id="UP000256329"/>
    </source>
</evidence>
<name>A0A3D8P2T1_9THEO</name>
<dbReference type="InterPro" id="IPR009620">
    <property type="entry name" value="UPF0236"/>
</dbReference>
<accession>A0A3D8P2T1</accession>
<feature type="non-terminal residue" evidence="2">
    <location>
        <position position="1"/>
    </location>
</feature>
<dbReference type="Proteomes" id="UP000256329">
    <property type="component" value="Unassembled WGS sequence"/>
</dbReference>
<comment type="caution">
    <text evidence="2">The sequence shown here is derived from an EMBL/GenBank/DDBJ whole genome shotgun (WGS) entry which is preliminary data.</text>
</comment>
<evidence type="ECO:0000313" key="2">
    <source>
        <dbReference type="EMBL" id="RDV79688.1"/>
    </source>
</evidence>
<keyword evidence="3" id="KW-1185">Reference proteome</keyword>
<sequence>VKKVVHDFISEELPEPPKEKRRVKVLYVEADEDHVAGQDGKKYLPRLVYIHEGKEEVGKGRFKLKRPYYLGGIYPDTDELWLDV</sequence>
<dbReference type="RefSeq" id="WP_205664724.1">
    <property type="nucleotide sequence ID" value="NZ_QSLN01000090.1"/>
</dbReference>
<organism evidence="2 3">
    <name type="scientific">Ammonifex thiophilus</name>
    <dbReference type="NCBI Taxonomy" id="444093"/>
    <lineage>
        <taxon>Bacteria</taxon>
        <taxon>Bacillati</taxon>
        <taxon>Bacillota</taxon>
        <taxon>Clostridia</taxon>
        <taxon>Thermoanaerobacterales</taxon>
        <taxon>Thermoanaerobacteraceae</taxon>
        <taxon>Ammonifex</taxon>
    </lineage>
</organism>